<keyword evidence="3 7" id="KW-0963">Cytoplasm</keyword>
<keyword evidence="6 7" id="KW-0720">Serine protease</keyword>
<evidence type="ECO:0000256" key="6">
    <source>
        <dbReference type="ARBA" id="ARBA00022825"/>
    </source>
</evidence>
<feature type="domain" description="Tail specific protease" evidence="10">
    <location>
        <begin position="836"/>
        <end position="1026"/>
    </location>
</feature>
<dbReference type="InterPro" id="IPR005151">
    <property type="entry name" value="Tail-specific_protease"/>
</dbReference>
<dbReference type="InterPro" id="IPR029414">
    <property type="entry name" value="Tricorn_PDZ"/>
</dbReference>
<dbReference type="PIRSF" id="PIRSF036421">
    <property type="entry name" value="Tricorn_protease"/>
    <property type="match status" value="1"/>
</dbReference>
<evidence type="ECO:0000256" key="4">
    <source>
        <dbReference type="ARBA" id="ARBA00022670"/>
    </source>
</evidence>
<dbReference type="Gene3D" id="3.90.226.10">
    <property type="entry name" value="2-enoyl-CoA Hydratase, Chain A, domain 1"/>
    <property type="match status" value="1"/>
</dbReference>
<dbReference type="GO" id="GO:0005737">
    <property type="term" value="C:cytoplasm"/>
    <property type="evidence" value="ECO:0007669"/>
    <property type="project" value="UniProtKB-SubCell"/>
</dbReference>
<comment type="similarity">
    <text evidence="2 7">Belongs to the peptidase S41B family.</text>
</comment>
<proteinExistence type="inferred from homology"/>
<dbReference type="PANTHER" id="PTHR43253:SF1">
    <property type="entry name" value="TRICORN PROTEASE HOMOLOG 2-RELATED"/>
    <property type="match status" value="1"/>
</dbReference>
<dbReference type="Pfam" id="PF26549">
    <property type="entry name" value="Tricorn_N"/>
    <property type="match status" value="1"/>
</dbReference>
<dbReference type="Gene3D" id="2.30.42.10">
    <property type="match status" value="1"/>
</dbReference>
<dbReference type="EC" id="3.4.21.-" evidence="7"/>
<evidence type="ECO:0000256" key="5">
    <source>
        <dbReference type="ARBA" id="ARBA00022801"/>
    </source>
</evidence>
<dbReference type="Gene3D" id="2.120.10.60">
    <property type="entry name" value="Tricorn protease N-terminal domain"/>
    <property type="match status" value="1"/>
</dbReference>
<dbReference type="CDD" id="cd07562">
    <property type="entry name" value="Peptidase_S41_TRI"/>
    <property type="match status" value="1"/>
</dbReference>
<evidence type="ECO:0000256" key="7">
    <source>
        <dbReference type="PIRNR" id="PIRNR036421"/>
    </source>
</evidence>
<dbReference type="SMART" id="SM00245">
    <property type="entry name" value="TSPc"/>
    <property type="match status" value="1"/>
</dbReference>
<feature type="active site" description="Nucleophile" evidence="8">
    <location>
        <position position="957"/>
    </location>
</feature>
<dbReference type="PANTHER" id="PTHR43253">
    <property type="entry name" value="TRICORN PROTEASE HOMOLOG 2-RELATED"/>
    <property type="match status" value="1"/>
</dbReference>
<dbReference type="Pfam" id="PF14684">
    <property type="entry name" value="Tricorn_C1"/>
    <property type="match status" value="1"/>
</dbReference>
<keyword evidence="4 7" id="KW-0645">Protease</keyword>
<dbReference type="InterPro" id="IPR015943">
    <property type="entry name" value="WD40/YVTN_repeat-like_dom_sf"/>
</dbReference>
<reference evidence="11" key="1">
    <citation type="submission" date="2021-02" db="EMBL/GenBank/DDBJ databases">
        <title>Thiocyanate and organic carbon inputs drive convergent selection for specific autotrophic Afipia and Thiobacillus strains within complex microbiomes.</title>
        <authorList>
            <person name="Huddy R.J."/>
            <person name="Sachdeva R."/>
            <person name="Kadzinga F."/>
            <person name="Kantor R.S."/>
            <person name="Harrison S.T.L."/>
            <person name="Banfield J.F."/>
        </authorList>
    </citation>
    <scope>NUCLEOTIDE SEQUENCE</scope>
    <source>
        <strain evidence="11">SCN18_10_11_15_R4_P_38_20</strain>
    </source>
</reference>
<dbReference type="EMBL" id="JAFKGL010000012">
    <property type="protein sequence ID" value="MBN9412769.1"/>
    <property type="molecule type" value="Genomic_DNA"/>
</dbReference>
<dbReference type="InterPro" id="IPR029045">
    <property type="entry name" value="ClpP/crotonase-like_dom_sf"/>
</dbReference>
<feature type="active site" description="Charge relay system" evidence="8">
    <location>
        <position position="734"/>
    </location>
</feature>
<dbReference type="InterPro" id="IPR012393">
    <property type="entry name" value="Tricorn_protease"/>
</dbReference>
<protein>
    <recommendedName>
        <fullName evidence="7">Tricorn protease homolog</fullName>
        <ecNumber evidence="7">3.4.21.-</ecNumber>
    </recommendedName>
</protein>
<name>A0A8J7TV87_9PROT</name>
<dbReference type="SUPFAM" id="SSF52096">
    <property type="entry name" value="ClpP/crotonase"/>
    <property type="match status" value="1"/>
</dbReference>
<dbReference type="Gene3D" id="3.30.750.44">
    <property type="match status" value="1"/>
</dbReference>
<feature type="site" description="Transition state stabilizer; via amide nitrogen" evidence="9">
    <location>
        <position position="958"/>
    </location>
</feature>
<evidence type="ECO:0000256" key="2">
    <source>
        <dbReference type="ARBA" id="ARBA00008524"/>
    </source>
</evidence>
<dbReference type="GO" id="GO:0006508">
    <property type="term" value="P:proteolysis"/>
    <property type="evidence" value="ECO:0007669"/>
    <property type="project" value="UniProtKB-UniRule"/>
</dbReference>
<dbReference type="Pfam" id="PF26550">
    <property type="entry name" value="Tricorn_2nd"/>
    <property type="match status" value="1"/>
</dbReference>
<dbReference type="InterPro" id="IPR028204">
    <property type="entry name" value="Tricorn_C1"/>
</dbReference>
<evidence type="ECO:0000256" key="3">
    <source>
        <dbReference type="ARBA" id="ARBA00022490"/>
    </source>
</evidence>
<feature type="active site" description="Charge relay system" evidence="8">
    <location>
        <position position="1015"/>
    </location>
</feature>
<dbReference type="AlphaFoldDB" id="A0A8J7TV87"/>
<evidence type="ECO:0000256" key="1">
    <source>
        <dbReference type="ARBA" id="ARBA00004496"/>
    </source>
</evidence>
<evidence type="ECO:0000313" key="12">
    <source>
        <dbReference type="Proteomes" id="UP000664414"/>
    </source>
</evidence>
<dbReference type="Gene3D" id="2.130.10.10">
    <property type="entry name" value="YVTN repeat-like/Quinoprotein amine dehydrogenase"/>
    <property type="match status" value="1"/>
</dbReference>
<evidence type="ECO:0000313" key="11">
    <source>
        <dbReference type="EMBL" id="MBN9412769.1"/>
    </source>
</evidence>
<dbReference type="SUPFAM" id="SSF69304">
    <property type="entry name" value="Tricorn protease N-terminal domain"/>
    <property type="match status" value="1"/>
</dbReference>
<comment type="subcellular location">
    <subcellularLocation>
        <location evidence="1 7">Cytoplasm</location>
    </subcellularLocation>
</comment>
<evidence type="ECO:0000256" key="8">
    <source>
        <dbReference type="PIRSR" id="PIRSR036421-1"/>
    </source>
</evidence>
<evidence type="ECO:0000259" key="10">
    <source>
        <dbReference type="SMART" id="SM00245"/>
    </source>
</evidence>
<evidence type="ECO:0000256" key="9">
    <source>
        <dbReference type="PIRSR" id="PIRSR036421-3"/>
    </source>
</evidence>
<dbReference type="SUPFAM" id="SSF50156">
    <property type="entry name" value="PDZ domain-like"/>
    <property type="match status" value="1"/>
</dbReference>
<keyword evidence="5 7" id="KW-0378">Hydrolase</keyword>
<comment type="function">
    <text evidence="7">Degrades oligopeptides.</text>
</comment>
<organism evidence="11 12">
    <name type="scientific">Candidatus Paracaedimonas acanthamoebae</name>
    <dbReference type="NCBI Taxonomy" id="244581"/>
    <lineage>
        <taxon>Bacteria</taxon>
        <taxon>Pseudomonadati</taxon>
        <taxon>Pseudomonadota</taxon>
        <taxon>Alphaproteobacteria</taxon>
        <taxon>Holosporales</taxon>
        <taxon>Caedimonadaceae</taxon>
        <taxon>Candidatus Paracaedimonas</taxon>
    </lineage>
</organism>
<dbReference type="Pfam" id="PF03572">
    <property type="entry name" value="Peptidase_S41"/>
    <property type="match status" value="1"/>
</dbReference>
<dbReference type="Pfam" id="PF14685">
    <property type="entry name" value="PDZ_Tricorn"/>
    <property type="match status" value="1"/>
</dbReference>
<gene>
    <name evidence="11" type="ORF">J0H12_02425</name>
</gene>
<accession>A0A8J7TV87</accession>
<dbReference type="SUPFAM" id="SSF69322">
    <property type="entry name" value="Tricorn protease domain 2"/>
    <property type="match status" value="1"/>
</dbReference>
<dbReference type="InterPro" id="IPR036034">
    <property type="entry name" value="PDZ_sf"/>
</dbReference>
<comment type="caution">
    <text evidence="11">The sequence shown here is derived from an EMBL/GenBank/DDBJ whole genome shotgun (WGS) entry which is preliminary data.</text>
</comment>
<dbReference type="Proteomes" id="UP000664414">
    <property type="component" value="Unassembled WGS sequence"/>
</dbReference>
<dbReference type="GO" id="GO:0008236">
    <property type="term" value="F:serine-type peptidase activity"/>
    <property type="evidence" value="ECO:0007669"/>
    <property type="project" value="UniProtKB-UniRule"/>
</dbReference>
<sequence length="1064" mass="121397">MSAEGYYRYPTIFKDQIVFVSEDDLWVISSGGGVARRLTSGLGSISTPVFSPDGEQLAFAGSEEGYPEVYIMPSKGGPIKRLTFLGEEVNVITWTEEGIIFASSAGQPFSRWNALWCVSPHGGEPQRLPIGPANFISFKEKGSKVAVIQRHGYREYGFWKRYRGGTAGQLWIDQSGKGDFKNLLELGSDFARPLWLQNRIYFSSDHEGVGNLYSCLADGTDIKQHTNHSDYYVRNQSTDGNRIVYHAGGDIYLFDPQENITQKVTFDYHSAKFQRNRKFITPVRYLEDFSIHPKGHHLAVVTRGKALAFGNWEGAVFQLGAQQGVRFRIPRWLHDGERVLLVHDRDCEEMLEIYHGGTSECLSSSGELSFGRAENIYPNPHKDEAILVNHRNEIFHIDLNSWKLTKIDRSEHSNIDDVVWSPDGEWVAYSCSFTRRTIGLKLYHVKTKKLTPITRPLMRDLSPSFDPDGKYLYFLSYRHFNPSWDALHFELGFPRGMKPYAISLQKDTVSPFVPKAFKLSTKSEEEKDKKKDDEKKNKIEKINIDLDGIENRLISFPIEEGLYSDLVALKGKVAYLSWHIEGALHDSEDSSDYEGGTLEVFDFESQKIDDLIHNVSALDFSLDQQWICYKSGQKLRVFKADEKPDDREMDKPNRKNGWIDLSRLRVAINPVFEWEQMYKEAWRLQRDHFWSEDMSKIDWQQIYKRYYNLLPRLGSRGELSDLLWEMQGELGTSHAYVYGGDLRMAPRYTVGQLAADFIFDPEKRAYRFVKIARGDHWLPTKGSPLLQPGLGIQEGDLLWAINHQELNETTSPNSLLVYQANIEVSLTVSDKDGKNKRDVIVKTMRSQTNIRYRDWVEKNRAYIHEKSEGKVGYIHIPDMGPHGFAEFHRSFLAECDREGLIVDVRFNGGGNVSALLLEKLARRRLGYDASRHHGLMPYPEDSPAGPMVAITNEYAGSDGDMFSHAFKLMKLGPLIGKRTWGGVIGIAPRYPLVDGGMTTQPEFSFWFKDVGLKIENYGVDPDIDIDITPQDYIAGKDPQLERALEEVAGIMKDYSYVVPGVGKK</sequence>